<proteinExistence type="predicted"/>
<dbReference type="AlphaFoldDB" id="G1Q386"/>
<accession>G1Q386</accession>
<organism evidence="1 2">
    <name type="scientific">Myotis lucifugus</name>
    <name type="common">Little brown bat</name>
    <dbReference type="NCBI Taxonomy" id="59463"/>
    <lineage>
        <taxon>Eukaryota</taxon>
        <taxon>Metazoa</taxon>
        <taxon>Chordata</taxon>
        <taxon>Craniata</taxon>
        <taxon>Vertebrata</taxon>
        <taxon>Euteleostomi</taxon>
        <taxon>Mammalia</taxon>
        <taxon>Eutheria</taxon>
        <taxon>Laurasiatheria</taxon>
        <taxon>Chiroptera</taxon>
        <taxon>Yangochiroptera</taxon>
        <taxon>Vespertilionidae</taxon>
        <taxon>Myotis</taxon>
    </lineage>
</organism>
<dbReference type="HOGENOM" id="CLU_3394149_0_0_1"/>
<protein>
    <submittedName>
        <fullName evidence="1">Uncharacterized protein</fullName>
    </submittedName>
</protein>
<dbReference type="Ensembl" id="ENSMLUT00000026964.1">
    <property type="protein sequence ID" value="ENSMLUP00000018169.1"/>
    <property type="gene ID" value="ENSMLUG00000023275.1"/>
</dbReference>
<evidence type="ECO:0000313" key="1">
    <source>
        <dbReference type="Ensembl" id="ENSMLUP00000018169.1"/>
    </source>
</evidence>
<reference evidence="1 2" key="1">
    <citation type="journal article" date="2011" name="Nature">
        <title>A high-resolution map of human evolutionary constraint using 29 mammals.</title>
        <authorList>
            <person name="Lindblad-Toh K."/>
            <person name="Garber M."/>
            <person name="Zuk O."/>
            <person name="Lin M.F."/>
            <person name="Parker B.J."/>
            <person name="Washietl S."/>
            <person name="Kheradpour P."/>
            <person name="Ernst J."/>
            <person name="Jordan G."/>
            <person name="Mauceli E."/>
            <person name="Ward L.D."/>
            <person name="Lowe C.B."/>
            <person name="Holloway A.K."/>
            <person name="Clamp M."/>
            <person name="Gnerre S."/>
            <person name="Alfoldi J."/>
            <person name="Beal K."/>
            <person name="Chang J."/>
            <person name="Clawson H."/>
            <person name="Cuff J."/>
            <person name="Di Palma F."/>
            <person name="Fitzgerald S."/>
            <person name="Flicek P."/>
            <person name="Guttman M."/>
            <person name="Hubisz M.J."/>
            <person name="Jaffe D.B."/>
            <person name="Jungreis I."/>
            <person name="Kent W.J."/>
            <person name="Kostka D."/>
            <person name="Lara M."/>
            <person name="Martins A.L."/>
            <person name="Massingham T."/>
            <person name="Moltke I."/>
            <person name="Raney B.J."/>
            <person name="Rasmussen M.D."/>
            <person name="Robinson J."/>
            <person name="Stark A."/>
            <person name="Vilella A.J."/>
            <person name="Wen J."/>
            <person name="Xie X."/>
            <person name="Zody M.C."/>
            <person name="Baldwin J."/>
            <person name="Bloom T."/>
            <person name="Chin C.W."/>
            <person name="Heiman D."/>
            <person name="Nicol R."/>
            <person name="Nusbaum C."/>
            <person name="Young S."/>
            <person name="Wilkinson J."/>
            <person name="Worley K.C."/>
            <person name="Kovar C.L."/>
            <person name="Muzny D.M."/>
            <person name="Gibbs R.A."/>
            <person name="Cree A."/>
            <person name="Dihn H.H."/>
            <person name="Fowler G."/>
            <person name="Jhangiani S."/>
            <person name="Joshi V."/>
            <person name="Lee S."/>
            <person name="Lewis L.R."/>
            <person name="Nazareth L.V."/>
            <person name="Okwuonu G."/>
            <person name="Santibanez J."/>
            <person name="Warren W.C."/>
            <person name="Mardis E.R."/>
            <person name="Weinstock G.M."/>
            <person name="Wilson R.K."/>
            <person name="Delehaunty K."/>
            <person name="Dooling D."/>
            <person name="Fronik C."/>
            <person name="Fulton L."/>
            <person name="Fulton B."/>
            <person name="Graves T."/>
            <person name="Minx P."/>
            <person name="Sodergren E."/>
            <person name="Birney E."/>
            <person name="Margulies E.H."/>
            <person name="Herrero J."/>
            <person name="Green E.D."/>
            <person name="Haussler D."/>
            <person name="Siepel A."/>
            <person name="Goldman N."/>
            <person name="Pollard K.S."/>
            <person name="Pedersen J.S."/>
            <person name="Lander E.S."/>
            <person name="Kellis M."/>
        </authorList>
    </citation>
    <scope>NUCLEOTIDE SEQUENCE [LARGE SCALE GENOMIC DNA]</scope>
</reference>
<keyword evidence="2" id="KW-1185">Reference proteome</keyword>
<dbReference type="Proteomes" id="UP000001074">
    <property type="component" value="Unassembled WGS sequence"/>
</dbReference>
<reference evidence="1" key="2">
    <citation type="submission" date="2025-08" db="UniProtKB">
        <authorList>
            <consortium name="Ensembl"/>
        </authorList>
    </citation>
    <scope>IDENTIFICATION</scope>
</reference>
<dbReference type="EMBL" id="AAPE02057193">
    <property type="status" value="NOT_ANNOTATED_CDS"/>
    <property type="molecule type" value="Genomic_DNA"/>
</dbReference>
<reference evidence="1" key="3">
    <citation type="submission" date="2025-09" db="UniProtKB">
        <authorList>
            <consortium name="Ensembl"/>
        </authorList>
    </citation>
    <scope>IDENTIFICATION</scope>
</reference>
<name>G1Q386_MYOLU</name>
<sequence>MSLREEQVRRYLDQNPGFADRYFGKTLSPEHA</sequence>
<evidence type="ECO:0000313" key="2">
    <source>
        <dbReference type="Proteomes" id="UP000001074"/>
    </source>
</evidence>
<dbReference type="InParanoid" id="G1Q386"/>